<dbReference type="AlphaFoldDB" id="A0A0F9U5I8"/>
<gene>
    <name evidence="1" type="ORF">LCGC14_0571440</name>
</gene>
<organism evidence="1">
    <name type="scientific">marine sediment metagenome</name>
    <dbReference type="NCBI Taxonomy" id="412755"/>
    <lineage>
        <taxon>unclassified sequences</taxon>
        <taxon>metagenomes</taxon>
        <taxon>ecological metagenomes</taxon>
    </lineage>
</organism>
<accession>A0A0F9U5I8</accession>
<proteinExistence type="predicted"/>
<comment type="caution">
    <text evidence="1">The sequence shown here is derived from an EMBL/GenBank/DDBJ whole genome shotgun (WGS) entry which is preliminary data.</text>
</comment>
<protein>
    <submittedName>
        <fullName evidence="1">Uncharacterized protein</fullName>
    </submittedName>
</protein>
<evidence type="ECO:0000313" key="1">
    <source>
        <dbReference type="EMBL" id="KKN56566.1"/>
    </source>
</evidence>
<sequence>MEIKKRQLKDKPQFQYYLYCLACKKEITGTSAKHVESNLNSHLK</sequence>
<feature type="non-terminal residue" evidence="1">
    <location>
        <position position="44"/>
    </location>
</feature>
<name>A0A0F9U5I8_9ZZZZ</name>
<dbReference type="EMBL" id="LAZR01000839">
    <property type="protein sequence ID" value="KKN56566.1"/>
    <property type="molecule type" value="Genomic_DNA"/>
</dbReference>
<reference evidence="1" key="1">
    <citation type="journal article" date="2015" name="Nature">
        <title>Complex archaea that bridge the gap between prokaryotes and eukaryotes.</title>
        <authorList>
            <person name="Spang A."/>
            <person name="Saw J.H."/>
            <person name="Jorgensen S.L."/>
            <person name="Zaremba-Niedzwiedzka K."/>
            <person name="Martijn J."/>
            <person name="Lind A.E."/>
            <person name="van Eijk R."/>
            <person name="Schleper C."/>
            <person name="Guy L."/>
            <person name="Ettema T.J."/>
        </authorList>
    </citation>
    <scope>NUCLEOTIDE SEQUENCE</scope>
</reference>